<evidence type="ECO:0000313" key="1">
    <source>
        <dbReference type="EMBL" id="APA07169.1"/>
    </source>
</evidence>
<evidence type="ECO:0000313" key="2">
    <source>
        <dbReference type="Proteomes" id="UP000177798"/>
    </source>
</evidence>
<dbReference type="VEuPathDB" id="FungiDB:sscle_02g019390"/>
<dbReference type="AlphaFoldDB" id="A0A1D9PX43"/>
<gene>
    <name evidence="1" type="ORF">sscle_02g019390</name>
</gene>
<dbReference type="EMBL" id="CP017815">
    <property type="protein sequence ID" value="APA07169.1"/>
    <property type="molecule type" value="Genomic_DNA"/>
</dbReference>
<proteinExistence type="predicted"/>
<accession>A0A1D9PX43</accession>
<name>A0A1D9PX43_SCLS1</name>
<dbReference type="Proteomes" id="UP000177798">
    <property type="component" value="Chromosome 2"/>
</dbReference>
<dbReference type="OrthoDB" id="3944132at2759"/>
<reference evidence="2" key="1">
    <citation type="journal article" date="2017" name="Genome Biol. Evol.">
        <title>The complete genome sequence of the phytopathogenic fungus Sclerotinia sclerotiorum reveals insights into the genome architecture of broad host range pathogens.</title>
        <authorList>
            <person name="Derbyshire M."/>
            <person name="Denton-Giles M."/>
            <person name="Hegedus D."/>
            <person name="Seifbarghy S."/>
            <person name="Rollins J."/>
            <person name="van Kan J."/>
            <person name="Seidl M.F."/>
            <person name="Faino L."/>
            <person name="Mbengue M."/>
            <person name="Navaud O."/>
            <person name="Raffaele S."/>
            <person name="Hammond-Kosack K."/>
            <person name="Heard S."/>
            <person name="Oliver R."/>
        </authorList>
    </citation>
    <scope>NUCLEOTIDE SEQUENCE [LARGE SCALE GENOMIC DNA]</scope>
    <source>
        <strain evidence="2">ATCC 18683 / 1980 / Ss-1</strain>
    </source>
</reference>
<protein>
    <submittedName>
        <fullName evidence="1">Uncharacterized protein</fullName>
    </submittedName>
</protein>
<sequence>MPKSQGCSISLGGWDTHRVWVHGMAVPIENFGLENLLQERVYIKWVDEGHSYTLGSCLAGNKENTNLLMKVVRDSERRIHVYFSLKVTHKHTGKNRPMEMLLVVPPHGDFECSLKFLPISGLDDLSSHDASALHAAGLSNLEHIIALPFDLDFTGFVVRKERESATILPSNSTSSALMQKLRSLSVTKSFKVYIRPSDYAREHLKTVDELLRDKSVWICEPDMRKIYSQKGIMLVDWSQIKHQEFKGRPPPYTTHDAQRSIEVQVPRSPSIAAVDANVDIVPATPSLLPVCHGIFSPDCEEPSDVAEDLDFDDICQDSGHVEPYLEVDSDEEYLAALNAQQLSQQLRQDASSEALRSEFKEWLKAAMSINENVYEHSRLTKKLFALGESVHTSNVGMFNAIRPWCSALFLCDPTDSSRPTDEWFVSDMAELIKWVNTLHRGAEMTMLIDGFLQLGSAARVCDKDQYKRHKVDFLLRIWVEFDCSSTSINGERRKALSRKRNILKTGSNVSKRARTAA</sequence>
<organism evidence="1 2">
    <name type="scientific">Sclerotinia sclerotiorum (strain ATCC 18683 / 1980 / Ss-1)</name>
    <name type="common">White mold</name>
    <name type="synonym">Whetzelinia sclerotiorum</name>
    <dbReference type="NCBI Taxonomy" id="665079"/>
    <lineage>
        <taxon>Eukaryota</taxon>
        <taxon>Fungi</taxon>
        <taxon>Dikarya</taxon>
        <taxon>Ascomycota</taxon>
        <taxon>Pezizomycotina</taxon>
        <taxon>Leotiomycetes</taxon>
        <taxon>Helotiales</taxon>
        <taxon>Sclerotiniaceae</taxon>
        <taxon>Sclerotinia</taxon>
    </lineage>
</organism>